<protein>
    <recommendedName>
        <fullName evidence="5">DUF2975 domain-containing protein</fullName>
    </recommendedName>
</protein>
<keyword evidence="4" id="KW-1185">Reference proteome</keyword>
<keyword evidence="2" id="KW-0812">Transmembrane</keyword>
<name>A0ABT7ZUB0_9FLAO</name>
<proteinExistence type="predicted"/>
<keyword evidence="2" id="KW-0472">Membrane</keyword>
<dbReference type="EMBL" id="JASDDK010000002">
    <property type="protein sequence ID" value="MDN3492562.1"/>
    <property type="molecule type" value="Genomic_DNA"/>
</dbReference>
<feature type="region of interest" description="Disordered" evidence="1">
    <location>
        <begin position="171"/>
        <end position="193"/>
    </location>
</feature>
<evidence type="ECO:0000256" key="1">
    <source>
        <dbReference type="SAM" id="MobiDB-lite"/>
    </source>
</evidence>
<evidence type="ECO:0008006" key="5">
    <source>
        <dbReference type="Google" id="ProtNLM"/>
    </source>
</evidence>
<accession>A0ABT7ZUB0</accession>
<feature type="transmembrane region" description="Helical" evidence="2">
    <location>
        <begin position="55"/>
        <end position="73"/>
    </location>
</feature>
<feature type="transmembrane region" description="Helical" evidence="2">
    <location>
        <begin position="126"/>
        <end position="150"/>
    </location>
</feature>
<gene>
    <name evidence="3" type="ORF">QMA06_07510</name>
</gene>
<feature type="transmembrane region" description="Helical" evidence="2">
    <location>
        <begin position="85"/>
        <end position="106"/>
    </location>
</feature>
<reference evidence="3 4" key="1">
    <citation type="journal article" date="2023" name="Int. J. Syst. Evol. Microbiol.">
        <title>Winogradskyella bathintestinalis sp. nov., isolated from the intestine of the deep-sea loosejaw dragonfish, Malacosteus niger.</title>
        <authorList>
            <person name="Uniacke-Lowe S."/>
            <person name="Johnson C.N."/>
            <person name="Stanton C."/>
            <person name="Hill C."/>
            <person name="Ross P."/>
        </authorList>
    </citation>
    <scope>NUCLEOTIDE SEQUENCE [LARGE SCALE GENOMIC DNA]</scope>
    <source>
        <strain evidence="3 4">APC 3343</strain>
    </source>
</reference>
<sequence length="193" mass="21497">MLDFLKNNKNAIYGGALATLFTGLGIFLLGNVSGYEAKHLLKESLEGLNMLCNTIVLASATILALLLTLLSVSSSSQNTIKKRHYYQVLSIAKFDVILFISALIIFQFFNIPITESDNVPTSWYDMIYWVTLASTSVISGMMIGVILMLYNAVTNLIAIIGLDEDHPMLSNEEADEKIEEQKDEMNEEMNDEN</sequence>
<evidence type="ECO:0000313" key="3">
    <source>
        <dbReference type="EMBL" id="MDN3492562.1"/>
    </source>
</evidence>
<evidence type="ECO:0000256" key="2">
    <source>
        <dbReference type="SAM" id="Phobius"/>
    </source>
</evidence>
<evidence type="ECO:0000313" key="4">
    <source>
        <dbReference type="Proteomes" id="UP001231197"/>
    </source>
</evidence>
<dbReference type="Proteomes" id="UP001231197">
    <property type="component" value="Unassembled WGS sequence"/>
</dbReference>
<dbReference type="RefSeq" id="WP_290206254.1">
    <property type="nucleotide sequence ID" value="NZ_JASDDK010000002.1"/>
</dbReference>
<keyword evidence="2" id="KW-1133">Transmembrane helix</keyword>
<comment type="caution">
    <text evidence="3">The sequence shown here is derived from an EMBL/GenBank/DDBJ whole genome shotgun (WGS) entry which is preliminary data.</text>
</comment>
<organism evidence="3 4">
    <name type="scientific">Winogradskyella bathintestinalis</name>
    <dbReference type="NCBI Taxonomy" id="3035208"/>
    <lineage>
        <taxon>Bacteria</taxon>
        <taxon>Pseudomonadati</taxon>
        <taxon>Bacteroidota</taxon>
        <taxon>Flavobacteriia</taxon>
        <taxon>Flavobacteriales</taxon>
        <taxon>Flavobacteriaceae</taxon>
        <taxon>Winogradskyella</taxon>
    </lineage>
</organism>
<feature type="transmembrane region" description="Helical" evidence="2">
    <location>
        <begin position="12"/>
        <end position="35"/>
    </location>
</feature>